<reference evidence="1" key="1">
    <citation type="submission" date="2021-01" db="EMBL/GenBank/DDBJ databases">
        <authorList>
            <person name="Corre E."/>
            <person name="Pelletier E."/>
            <person name="Niang G."/>
            <person name="Scheremetjew M."/>
            <person name="Finn R."/>
            <person name="Kale V."/>
            <person name="Holt S."/>
            <person name="Cochrane G."/>
            <person name="Meng A."/>
            <person name="Brown T."/>
            <person name="Cohen L."/>
        </authorList>
    </citation>
    <scope>NUCLEOTIDE SEQUENCE</scope>
    <source>
        <strain evidence="1">CCMP127</strain>
    </source>
</reference>
<proteinExistence type="predicted"/>
<evidence type="ECO:0000313" key="1">
    <source>
        <dbReference type="EMBL" id="CAE0419786.1"/>
    </source>
</evidence>
<name>A0A7S3PD66_9STRA</name>
<sequence length="254" mass="28076">MYESAFTLARQAHATAHLYNDDDEATPLFVMVSESGGSYDSGSFAATGSFASGFWYLANLAATHAAGNVHFCRQALTGGYYELLSSNHVGSFSSGEQRRPTPDFWNTVLYNRLLGQPLTNLTQSAHGTRWLMYCSKRFSSRVAVLALNYNRTHAQSMRVVRQPTTDSRSRTVLVYHLTPAVGQNATQSSITQLNGVPLVVQQQQENHRTVLPSLEGKLVTTKWLTVAPLTYAFFELMDVSHSNLCDSRPTTAVE</sequence>
<dbReference type="GO" id="GO:0004566">
    <property type="term" value="F:beta-glucuronidase activity"/>
    <property type="evidence" value="ECO:0007669"/>
    <property type="project" value="TreeGrafter"/>
</dbReference>
<dbReference type="Gene3D" id="3.20.20.80">
    <property type="entry name" value="Glycosidases"/>
    <property type="match status" value="1"/>
</dbReference>
<dbReference type="PANTHER" id="PTHR14363:SF17">
    <property type="entry name" value="HEPARANASE-LIKE PROTEIN 3"/>
    <property type="match status" value="1"/>
</dbReference>
<dbReference type="EMBL" id="HBIM01022310">
    <property type="protein sequence ID" value="CAE0419786.1"/>
    <property type="molecule type" value="Transcribed_RNA"/>
</dbReference>
<dbReference type="PANTHER" id="PTHR14363">
    <property type="entry name" value="HEPARANASE-RELATED"/>
    <property type="match status" value="1"/>
</dbReference>
<dbReference type="AlphaFoldDB" id="A0A7S3PD66"/>
<protein>
    <submittedName>
        <fullName evidence="1">Uncharacterized protein</fullName>
    </submittedName>
</protein>
<accession>A0A7S3PD66</accession>
<organism evidence="1">
    <name type="scientific">Amphora coffeiformis</name>
    <dbReference type="NCBI Taxonomy" id="265554"/>
    <lineage>
        <taxon>Eukaryota</taxon>
        <taxon>Sar</taxon>
        <taxon>Stramenopiles</taxon>
        <taxon>Ochrophyta</taxon>
        <taxon>Bacillariophyta</taxon>
        <taxon>Bacillariophyceae</taxon>
        <taxon>Bacillariophycidae</taxon>
        <taxon>Thalassiophysales</taxon>
        <taxon>Catenulaceae</taxon>
        <taxon>Amphora</taxon>
    </lineage>
</organism>
<gene>
    <name evidence="1" type="ORF">ACOF00016_LOCUS16587</name>
</gene>